<dbReference type="Pfam" id="PF03974">
    <property type="entry name" value="Ecotin"/>
    <property type="match status" value="1"/>
</dbReference>
<dbReference type="NCBIfam" id="NF002987">
    <property type="entry name" value="PRK03719.1"/>
    <property type="match status" value="1"/>
</dbReference>
<dbReference type="AlphaFoldDB" id="A0A6G9IBK4"/>
<dbReference type="FunCoup" id="A0A6G9IBK4">
    <property type="interactions" value="16"/>
</dbReference>
<organism evidence="3 4">
    <name type="scientific">Zophobihabitans entericus</name>
    <dbReference type="NCBI Taxonomy" id="1635327"/>
    <lineage>
        <taxon>Bacteria</taxon>
        <taxon>Pseudomonadati</taxon>
        <taxon>Pseudomonadota</taxon>
        <taxon>Gammaproteobacteria</taxon>
        <taxon>Orbales</taxon>
        <taxon>Orbaceae</taxon>
        <taxon>Zophobihabitans</taxon>
    </lineage>
</organism>
<feature type="signal peptide" evidence="2">
    <location>
        <begin position="1"/>
        <end position="21"/>
    </location>
</feature>
<evidence type="ECO:0000313" key="3">
    <source>
        <dbReference type="EMBL" id="QIQ21611.1"/>
    </source>
</evidence>
<dbReference type="PANTHER" id="PTHR35890:SF3">
    <property type="entry name" value="ECOTIN"/>
    <property type="match status" value="1"/>
</dbReference>
<dbReference type="Gene3D" id="4.10.1230.10">
    <property type="entry name" value="Ecotin, trypsin inhibitor"/>
    <property type="match status" value="1"/>
</dbReference>
<dbReference type="SUPFAM" id="SSF49772">
    <property type="entry name" value="Ecotin, trypsin inhibitor"/>
    <property type="match status" value="1"/>
</dbReference>
<dbReference type="GO" id="GO:0004867">
    <property type="term" value="F:serine-type endopeptidase inhibitor activity"/>
    <property type="evidence" value="ECO:0007669"/>
    <property type="project" value="InterPro"/>
</dbReference>
<dbReference type="Gene3D" id="2.60.40.550">
    <property type="entry name" value="Ecotin"/>
    <property type="match status" value="1"/>
</dbReference>
<keyword evidence="4" id="KW-1185">Reference proteome</keyword>
<feature type="chain" id="PRO_5026145872" evidence="2">
    <location>
        <begin position="22"/>
        <end position="163"/>
    </location>
</feature>
<dbReference type="PROSITE" id="PS51257">
    <property type="entry name" value="PROKAR_LIPOPROTEIN"/>
    <property type="match status" value="1"/>
</dbReference>
<sequence length="163" mass="18178">MKKLMALVLPCVLLAACSMPAQQTRSQSVNEVAPYPEAQAGYTRSVIYLPELKNEENAKVELVIGKDTEVDCNSQFYTGTVKEETLNGWGYNYYVVEKVNGPVSTLMACLNAEKQTKFVTLNSNLDLLRYNSKLPIVVYAPSDLQVKYRVWTQSDSAIPATIE</sequence>
<proteinExistence type="inferred from homology"/>
<dbReference type="InParanoid" id="A0A6G9IBK4"/>
<dbReference type="PANTHER" id="PTHR35890">
    <property type="match status" value="1"/>
</dbReference>
<dbReference type="InterPro" id="IPR027438">
    <property type="entry name" value="Ecotin_C"/>
</dbReference>
<gene>
    <name evidence="3" type="primary">eco</name>
    <name evidence="3" type="ORF">IPMB12_07895</name>
</gene>
<evidence type="ECO:0000256" key="2">
    <source>
        <dbReference type="SAM" id="SignalP"/>
    </source>
</evidence>
<evidence type="ECO:0000256" key="1">
    <source>
        <dbReference type="ARBA" id="ARBA00010558"/>
    </source>
</evidence>
<dbReference type="EMBL" id="CP050253">
    <property type="protein sequence ID" value="QIQ21611.1"/>
    <property type="molecule type" value="Genomic_DNA"/>
</dbReference>
<keyword evidence="2" id="KW-0732">Signal</keyword>
<dbReference type="Proteomes" id="UP000501168">
    <property type="component" value="Chromosome"/>
</dbReference>
<dbReference type="KEGG" id="orb:IPMB12_07895"/>
<dbReference type="PIRSF" id="PIRSF006865">
    <property type="entry name" value="Prot_inh_ecotin"/>
    <property type="match status" value="1"/>
</dbReference>
<dbReference type="RefSeq" id="WP_166916593.1">
    <property type="nucleotide sequence ID" value="NZ_CP050253.1"/>
</dbReference>
<name>A0A6G9IBK4_9GAMM</name>
<evidence type="ECO:0000313" key="4">
    <source>
        <dbReference type="Proteomes" id="UP000501168"/>
    </source>
</evidence>
<protein>
    <submittedName>
        <fullName evidence="3">Serine protease inhibitor ecotin</fullName>
    </submittedName>
</protein>
<reference evidence="3 4" key="1">
    <citation type="submission" date="2020-03" db="EMBL/GenBank/DDBJ databases">
        <title>Complete genome sequence of Orbus sp. IPMB12 (BCRC 80908).</title>
        <authorList>
            <person name="Lo W.-S."/>
            <person name="Chang T.-H."/>
            <person name="Kuo C.-H."/>
        </authorList>
    </citation>
    <scope>NUCLEOTIDE SEQUENCE [LARGE SCALE GENOMIC DNA]</scope>
    <source>
        <strain evidence="3 4">IPMB12</strain>
    </source>
</reference>
<comment type="similarity">
    <text evidence="1">Belongs to the protease inhibitor I11 (ecotin) family.</text>
</comment>
<accession>A0A6G9IBK4</accession>
<dbReference type="InterPro" id="IPR036198">
    <property type="entry name" value="Ecotin_sf"/>
</dbReference>
<dbReference type="InterPro" id="IPR005658">
    <property type="entry name" value="Prot_inh_ecotin"/>
</dbReference>